<dbReference type="PATRIC" id="fig|439375.7.peg.1563"/>
<dbReference type="Proteomes" id="UP000002301">
    <property type="component" value="Chromosome 1"/>
</dbReference>
<keyword evidence="2" id="KW-1185">Reference proteome</keyword>
<dbReference type="RefSeq" id="WP_012091548.1">
    <property type="nucleotide sequence ID" value="NC_009667.1"/>
</dbReference>
<dbReference type="AlphaFoldDB" id="A6WZ06"/>
<dbReference type="EMBL" id="CP000758">
    <property type="protein sequence ID" value="ABS14210.1"/>
    <property type="molecule type" value="Genomic_DNA"/>
</dbReference>
<accession>A6WZ06</accession>
<dbReference type="HOGENOM" id="CLU_1377187_0_0_5"/>
<dbReference type="eggNOG" id="ENOG5033D05">
    <property type="taxonomic scope" value="Bacteria"/>
</dbReference>
<sequence>MKNFGKFIATSEIIDIPGIKIGEDENGEPIFGSPTKQSVLIFRDRNGKDWFDLAKKFPHPFYIAVDGQGRIVSMTDDFQQSQISGYDIIGIDQNYGFTFGPGGNVYGMLWTGIEIINPVDVMSSEEKRSQMPNLSQRQLRLGLNYLGKLNAVKAAIAALPDEDRTEAEIEWDFASEFRRLHPLIVQLIPILGLTDEEVDPVWMAFSKA</sequence>
<gene>
    <name evidence="1" type="ordered locus">Oant_1493</name>
</gene>
<proteinExistence type="predicted"/>
<reference evidence="1 2" key="1">
    <citation type="journal article" date="2011" name="J. Bacteriol.">
        <title>Genome of Ochrobactrum anthropi ATCC 49188 T, a versatile opportunistic pathogen and symbiont of several eukaryotic hosts.</title>
        <authorList>
            <person name="Chain P.S."/>
            <person name="Lang D.M."/>
            <person name="Comerci D.J."/>
            <person name="Malfatti S.A."/>
            <person name="Vergez L.M."/>
            <person name="Shin M."/>
            <person name="Ugalde R.A."/>
            <person name="Garcia E."/>
            <person name="Tolmasky M.E."/>
        </authorList>
    </citation>
    <scope>NUCLEOTIDE SEQUENCE [LARGE SCALE GENOMIC DNA]</scope>
    <source>
        <strain evidence="2">ATCC 49188 / DSM 6882 / CCUG 24695 / JCM 21032 / LMG 3331 / NBRC 15819 / NCTC 12168 / Alc 37</strain>
    </source>
</reference>
<evidence type="ECO:0000313" key="2">
    <source>
        <dbReference type="Proteomes" id="UP000002301"/>
    </source>
</evidence>
<protein>
    <submittedName>
        <fullName evidence="1">Uncharacterized protein</fullName>
    </submittedName>
</protein>
<dbReference type="KEGG" id="oan:Oant_1493"/>
<dbReference type="STRING" id="439375.Oant_1493"/>
<name>A6WZ06_BRUA4</name>
<evidence type="ECO:0000313" key="1">
    <source>
        <dbReference type="EMBL" id="ABS14210.1"/>
    </source>
</evidence>
<organism evidence="1 2">
    <name type="scientific">Brucella anthropi (strain ATCC 49188 / DSM 6882 / CCUG 24695 / JCM 21032 / LMG 3331 / NBRC 15819 / NCTC 12168 / Alc 37)</name>
    <name type="common">Ochrobactrum anthropi</name>
    <dbReference type="NCBI Taxonomy" id="439375"/>
    <lineage>
        <taxon>Bacteria</taxon>
        <taxon>Pseudomonadati</taxon>
        <taxon>Pseudomonadota</taxon>
        <taxon>Alphaproteobacteria</taxon>
        <taxon>Hyphomicrobiales</taxon>
        <taxon>Brucellaceae</taxon>
        <taxon>Brucella/Ochrobactrum group</taxon>
        <taxon>Brucella</taxon>
    </lineage>
</organism>